<evidence type="ECO:0000313" key="7">
    <source>
        <dbReference type="Proteomes" id="UP001275084"/>
    </source>
</evidence>
<protein>
    <recommendedName>
        <fullName evidence="5">Zn(2)-C6 fungal-type domain-containing protein</fullName>
    </recommendedName>
</protein>
<dbReference type="InterPro" id="IPR001138">
    <property type="entry name" value="Zn2Cys6_DnaBD"/>
</dbReference>
<evidence type="ECO:0000259" key="5">
    <source>
        <dbReference type="PROSITE" id="PS50048"/>
    </source>
</evidence>
<dbReference type="GO" id="GO:0003677">
    <property type="term" value="F:DNA binding"/>
    <property type="evidence" value="ECO:0007669"/>
    <property type="project" value="InterPro"/>
</dbReference>
<evidence type="ECO:0000256" key="2">
    <source>
        <dbReference type="ARBA" id="ARBA00022723"/>
    </source>
</evidence>
<dbReference type="GO" id="GO:0005634">
    <property type="term" value="C:nucleus"/>
    <property type="evidence" value="ECO:0007669"/>
    <property type="project" value="UniProtKB-SubCell"/>
</dbReference>
<gene>
    <name evidence="6" type="ORF">B0T25DRAFT_465732</name>
</gene>
<dbReference type="PANTHER" id="PTHR31001">
    <property type="entry name" value="UNCHARACTERIZED TRANSCRIPTIONAL REGULATORY PROTEIN"/>
    <property type="match status" value="1"/>
</dbReference>
<feature type="domain" description="Zn(2)-C6 fungal-type" evidence="5">
    <location>
        <begin position="39"/>
        <end position="70"/>
    </location>
</feature>
<dbReference type="AlphaFoldDB" id="A0AAJ0H6D1"/>
<organism evidence="6 7">
    <name type="scientific">Lasiosphaeria hispida</name>
    <dbReference type="NCBI Taxonomy" id="260671"/>
    <lineage>
        <taxon>Eukaryota</taxon>
        <taxon>Fungi</taxon>
        <taxon>Dikarya</taxon>
        <taxon>Ascomycota</taxon>
        <taxon>Pezizomycotina</taxon>
        <taxon>Sordariomycetes</taxon>
        <taxon>Sordariomycetidae</taxon>
        <taxon>Sordariales</taxon>
        <taxon>Lasiosphaeriaceae</taxon>
        <taxon>Lasiosphaeria</taxon>
    </lineage>
</organism>
<dbReference type="CDD" id="cd12148">
    <property type="entry name" value="fungal_TF_MHR"/>
    <property type="match status" value="1"/>
</dbReference>
<keyword evidence="3" id="KW-0539">Nucleus</keyword>
<dbReference type="GO" id="GO:0006351">
    <property type="term" value="P:DNA-templated transcription"/>
    <property type="evidence" value="ECO:0007669"/>
    <property type="project" value="InterPro"/>
</dbReference>
<dbReference type="Pfam" id="PF04082">
    <property type="entry name" value="Fungal_trans"/>
    <property type="match status" value="1"/>
</dbReference>
<feature type="region of interest" description="Disordered" evidence="4">
    <location>
        <begin position="71"/>
        <end position="109"/>
    </location>
</feature>
<dbReference type="GO" id="GO:0008270">
    <property type="term" value="F:zinc ion binding"/>
    <property type="evidence" value="ECO:0007669"/>
    <property type="project" value="InterPro"/>
</dbReference>
<sequence length="687" mass="76783">MDAGKSKGGFFSTFSIADPEGSTREGLGKTQKRNRRVFVCIPCHRRKLKCDKGQPCSRCVQSGTPNECIYQQAPSQKQESAPESDGATRVDVQAAQQRSPESSTSRGRARLDGVTHWRTMAREFEEAWPYISGTDPQWAPRHQQILGLEGLFPSLPGTNFPFGNAFTYSQSRSQVLESLPPPQVVNTLIQCYFNSFESTHRLVHRQQFGDELNAFWINREQFSEGWLSQLCMMLALGCQAAPGRVLRGTGRTAEDWTALFLDAAQFFFGQSPYFASPTLTTVRTLCLAVIARMTEIVKGTEMSHLVFLMGFVTRLAMTMQLHRRTSVLPEMTPFEAEMRKRIWITIQLLDLDIAMRTGTSYLNREWDVDAPLDVNDSNFHRSEQGWVIDTRWASPGGSTDSSFQIKLTSLLPVLMEIINTTNSPTQLRMEYERVRALDKQLRQKLQDAESILSLSPYGPTENLDKINNTQIHFLRVLVHRTLLALHHDYVCAPRAGKYPDSTLAATQSSLALLRTYQVWHTPPAATAVGVQTRASSSSASSTLFEPLDQSVSPLSWLTDLCHDDFGAAMFHLIVALRRGDLETIQHGGLPSRSVASNILHQNLEFVRARACRSIPHFREFVALFVAAGCLESFDAGEPFLPTLLEVAGQIEQTVLQGGQELLWTQGSHPFSGQAGLPPDPFVYGYSQ</sequence>
<comment type="subcellular location">
    <subcellularLocation>
        <location evidence="1">Nucleus</location>
    </subcellularLocation>
</comment>
<feature type="compositionally biased region" description="Polar residues" evidence="4">
    <location>
        <begin position="72"/>
        <end position="81"/>
    </location>
</feature>
<dbReference type="PROSITE" id="PS50048">
    <property type="entry name" value="ZN2_CY6_FUNGAL_2"/>
    <property type="match status" value="1"/>
</dbReference>
<feature type="region of interest" description="Disordered" evidence="4">
    <location>
        <begin position="1"/>
        <end position="30"/>
    </location>
</feature>
<reference evidence="6" key="1">
    <citation type="journal article" date="2023" name="Mol. Phylogenet. Evol.">
        <title>Genome-scale phylogeny and comparative genomics of the fungal order Sordariales.</title>
        <authorList>
            <person name="Hensen N."/>
            <person name="Bonometti L."/>
            <person name="Westerberg I."/>
            <person name="Brannstrom I.O."/>
            <person name="Guillou S."/>
            <person name="Cros-Aarteil S."/>
            <person name="Calhoun S."/>
            <person name="Haridas S."/>
            <person name="Kuo A."/>
            <person name="Mondo S."/>
            <person name="Pangilinan J."/>
            <person name="Riley R."/>
            <person name="LaButti K."/>
            <person name="Andreopoulos B."/>
            <person name="Lipzen A."/>
            <person name="Chen C."/>
            <person name="Yan M."/>
            <person name="Daum C."/>
            <person name="Ng V."/>
            <person name="Clum A."/>
            <person name="Steindorff A."/>
            <person name="Ohm R.A."/>
            <person name="Martin F."/>
            <person name="Silar P."/>
            <person name="Natvig D.O."/>
            <person name="Lalanne C."/>
            <person name="Gautier V."/>
            <person name="Ament-Velasquez S.L."/>
            <person name="Kruys A."/>
            <person name="Hutchinson M.I."/>
            <person name="Powell A.J."/>
            <person name="Barry K."/>
            <person name="Miller A.N."/>
            <person name="Grigoriev I.V."/>
            <person name="Debuchy R."/>
            <person name="Gladieux P."/>
            <person name="Hiltunen Thoren M."/>
            <person name="Johannesson H."/>
        </authorList>
    </citation>
    <scope>NUCLEOTIDE SEQUENCE</scope>
    <source>
        <strain evidence="6">CBS 955.72</strain>
    </source>
</reference>
<feature type="compositionally biased region" description="Polar residues" evidence="4">
    <location>
        <begin position="94"/>
        <end position="106"/>
    </location>
</feature>
<comment type="caution">
    <text evidence="6">The sequence shown here is derived from an EMBL/GenBank/DDBJ whole genome shotgun (WGS) entry which is preliminary data.</text>
</comment>
<dbReference type="Gene3D" id="4.10.240.10">
    <property type="entry name" value="Zn(2)-C6 fungal-type DNA-binding domain"/>
    <property type="match status" value="1"/>
</dbReference>
<evidence type="ECO:0000256" key="1">
    <source>
        <dbReference type="ARBA" id="ARBA00004123"/>
    </source>
</evidence>
<dbReference type="InterPro" id="IPR050613">
    <property type="entry name" value="Sec_Metabolite_Reg"/>
</dbReference>
<evidence type="ECO:0000256" key="4">
    <source>
        <dbReference type="SAM" id="MobiDB-lite"/>
    </source>
</evidence>
<dbReference type="InterPro" id="IPR007219">
    <property type="entry name" value="XnlR_reg_dom"/>
</dbReference>
<proteinExistence type="predicted"/>
<reference evidence="6" key="2">
    <citation type="submission" date="2023-06" db="EMBL/GenBank/DDBJ databases">
        <authorList>
            <consortium name="Lawrence Berkeley National Laboratory"/>
            <person name="Haridas S."/>
            <person name="Hensen N."/>
            <person name="Bonometti L."/>
            <person name="Westerberg I."/>
            <person name="Brannstrom I.O."/>
            <person name="Guillou S."/>
            <person name="Cros-Aarteil S."/>
            <person name="Calhoun S."/>
            <person name="Kuo A."/>
            <person name="Mondo S."/>
            <person name="Pangilinan J."/>
            <person name="Riley R."/>
            <person name="Labutti K."/>
            <person name="Andreopoulos B."/>
            <person name="Lipzen A."/>
            <person name="Chen C."/>
            <person name="Yanf M."/>
            <person name="Daum C."/>
            <person name="Ng V."/>
            <person name="Clum A."/>
            <person name="Steindorff A."/>
            <person name="Ohm R."/>
            <person name="Martin F."/>
            <person name="Silar P."/>
            <person name="Natvig D."/>
            <person name="Lalanne C."/>
            <person name="Gautier V."/>
            <person name="Ament-Velasquez S.L."/>
            <person name="Kruys A."/>
            <person name="Hutchinson M.I."/>
            <person name="Powell A.J."/>
            <person name="Barry K."/>
            <person name="Miller A.N."/>
            <person name="Grigoriev I.V."/>
            <person name="Debuchy R."/>
            <person name="Gladieux P."/>
            <person name="Thoren M.H."/>
            <person name="Johannesson H."/>
        </authorList>
    </citation>
    <scope>NUCLEOTIDE SEQUENCE</scope>
    <source>
        <strain evidence="6">CBS 955.72</strain>
    </source>
</reference>
<name>A0AAJ0H6D1_9PEZI</name>
<dbReference type="CDD" id="cd00067">
    <property type="entry name" value="GAL4"/>
    <property type="match status" value="1"/>
</dbReference>
<dbReference type="PROSITE" id="PS00463">
    <property type="entry name" value="ZN2_CY6_FUNGAL_1"/>
    <property type="match status" value="1"/>
</dbReference>
<dbReference type="Pfam" id="PF00172">
    <property type="entry name" value="Zn_clus"/>
    <property type="match status" value="1"/>
</dbReference>
<keyword evidence="2" id="KW-0479">Metal-binding</keyword>
<dbReference type="SMART" id="SM00066">
    <property type="entry name" value="GAL4"/>
    <property type="match status" value="1"/>
</dbReference>
<evidence type="ECO:0000256" key="3">
    <source>
        <dbReference type="ARBA" id="ARBA00023242"/>
    </source>
</evidence>
<keyword evidence="7" id="KW-1185">Reference proteome</keyword>
<dbReference type="SMART" id="SM00906">
    <property type="entry name" value="Fungal_trans"/>
    <property type="match status" value="1"/>
</dbReference>
<accession>A0AAJ0H6D1</accession>
<dbReference type="PANTHER" id="PTHR31001:SF58">
    <property type="entry name" value="ZN(II)2CYS6 TRANSCRIPTION FACTOR (EUROFUNG)"/>
    <property type="match status" value="1"/>
</dbReference>
<dbReference type="EMBL" id="JAUIQD010000008">
    <property type="protein sequence ID" value="KAK3341226.1"/>
    <property type="molecule type" value="Genomic_DNA"/>
</dbReference>
<dbReference type="Proteomes" id="UP001275084">
    <property type="component" value="Unassembled WGS sequence"/>
</dbReference>
<dbReference type="SUPFAM" id="SSF57701">
    <property type="entry name" value="Zn2/Cys6 DNA-binding domain"/>
    <property type="match status" value="1"/>
</dbReference>
<dbReference type="InterPro" id="IPR036864">
    <property type="entry name" value="Zn2-C6_fun-type_DNA-bd_sf"/>
</dbReference>
<evidence type="ECO:0000313" key="6">
    <source>
        <dbReference type="EMBL" id="KAK3341226.1"/>
    </source>
</evidence>
<dbReference type="GO" id="GO:0000981">
    <property type="term" value="F:DNA-binding transcription factor activity, RNA polymerase II-specific"/>
    <property type="evidence" value="ECO:0007669"/>
    <property type="project" value="InterPro"/>
</dbReference>